<dbReference type="AlphaFoldDB" id="A0A9X2L572"/>
<gene>
    <name evidence="7" type="ORF">NM125_13460</name>
</gene>
<evidence type="ECO:0000313" key="8">
    <source>
        <dbReference type="Proteomes" id="UP001139125"/>
    </source>
</evidence>
<dbReference type="Pfam" id="PF13180">
    <property type="entry name" value="PDZ_2"/>
    <property type="match status" value="1"/>
</dbReference>
<dbReference type="Proteomes" id="UP001139125">
    <property type="component" value="Unassembled WGS sequence"/>
</dbReference>
<keyword evidence="5" id="KW-1133">Transmembrane helix</keyword>
<dbReference type="FunFam" id="2.40.10.10:FF:000001">
    <property type="entry name" value="Periplasmic serine protease DegS"/>
    <property type="match status" value="1"/>
</dbReference>
<keyword evidence="3" id="KW-0378">Hydrolase</keyword>
<sequence length="515" mass="56679">MKRKDLILTAILLIMIGITAGTLIALYTINEELAPLAEVRTTEITQGNEPFITDEELEGADARFLFKKIAEEVTPTVVYIEAIVPIDEAVPQDENHEFDGEENDGESIWDRLMPRRARTVGSGVLITTDGYILTNYHVIEGAVEKGLRVVLNDKREYPAKVVGIDSSTDLAVIKINGENLPKVTIGDSETLDVGEWVLAIGNPFRLRSTVTAGIVSALSRDVQIIDDRMRIESFIQTDAAINKGNSGGALVNTSGQLIGINTAIASQTGAYQGYGFAVPSNLAIKVAKDLIEYGEVRRALLGVSIAGVDYDRAIEKGMETVRGVEILGTSEEGAASQAGIIPGDVVLSVNGKEVYEANQLQQQVAVMSPGEVVTLNILRDGREMEKDVTLKLLEPEPIPEISANETPIDPREIPEGNNEGVMYQEFDLGFRVMALAKAEDVQKFDLIIDQVYKYSEAWNRGLRQDQQIIKIEEEKVEDLSSLEELMRRYLNEKGSVTLEIINEEDARGFIELKRN</sequence>
<dbReference type="RefSeq" id="WP_255135486.1">
    <property type="nucleotide sequence ID" value="NZ_JANDBC010000003.1"/>
</dbReference>
<evidence type="ECO:0000256" key="5">
    <source>
        <dbReference type="SAM" id="Phobius"/>
    </source>
</evidence>
<dbReference type="EMBL" id="JANDBC010000003">
    <property type="protein sequence ID" value="MCP9292590.1"/>
    <property type="molecule type" value="Genomic_DNA"/>
</dbReference>
<dbReference type="Gene3D" id="2.30.42.10">
    <property type="match status" value="2"/>
</dbReference>
<accession>A0A9X2L572</accession>
<dbReference type="InterPro" id="IPR009003">
    <property type="entry name" value="Peptidase_S1_PA"/>
</dbReference>
<dbReference type="SMART" id="SM00228">
    <property type="entry name" value="PDZ"/>
    <property type="match status" value="2"/>
</dbReference>
<reference evidence="7" key="1">
    <citation type="submission" date="2022-06" db="EMBL/GenBank/DDBJ databases">
        <title>Gracilimonas sp. CAU 1638 isolated from sea sediment.</title>
        <authorList>
            <person name="Kim W."/>
        </authorList>
    </citation>
    <scope>NUCLEOTIDE SEQUENCE</scope>
    <source>
        <strain evidence="7">CAU 1638</strain>
    </source>
</reference>
<evidence type="ECO:0000256" key="1">
    <source>
        <dbReference type="ARBA" id="ARBA00010541"/>
    </source>
</evidence>
<dbReference type="PROSITE" id="PS50106">
    <property type="entry name" value="PDZ"/>
    <property type="match status" value="1"/>
</dbReference>
<feature type="transmembrane region" description="Helical" evidence="5">
    <location>
        <begin position="7"/>
        <end position="29"/>
    </location>
</feature>
<dbReference type="SUPFAM" id="SSF50156">
    <property type="entry name" value="PDZ domain-like"/>
    <property type="match status" value="2"/>
</dbReference>
<keyword evidence="5" id="KW-0472">Membrane</keyword>
<dbReference type="Gene3D" id="2.40.10.120">
    <property type="match status" value="1"/>
</dbReference>
<dbReference type="InterPro" id="IPR001478">
    <property type="entry name" value="PDZ"/>
</dbReference>
<feature type="domain" description="PDZ" evidence="6">
    <location>
        <begin position="290"/>
        <end position="381"/>
    </location>
</feature>
<evidence type="ECO:0000313" key="7">
    <source>
        <dbReference type="EMBL" id="MCP9292590.1"/>
    </source>
</evidence>
<comment type="caution">
    <text evidence="7">The sequence shown here is derived from an EMBL/GenBank/DDBJ whole genome shotgun (WGS) entry which is preliminary data.</text>
</comment>
<dbReference type="PANTHER" id="PTHR43343:SF3">
    <property type="entry name" value="PROTEASE DO-LIKE 8, CHLOROPLASTIC"/>
    <property type="match status" value="1"/>
</dbReference>
<evidence type="ECO:0000256" key="3">
    <source>
        <dbReference type="ARBA" id="ARBA00022801"/>
    </source>
</evidence>
<evidence type="ECO:0000256" key="4">
    <source>
        <dbReference type="ARBA" id="ARBA00022825"/>
    </source>
</evidence>
<dbReference type="GO" id="GO:0004252">
    <property type="term" value="F:serine-type endopeptidase activity"/>
    <property type="evidence" value="ECO:0007669"/>
    <property type="project" value="InterPro"/>
</dbReference>
<proteinExistence type="inferred from homology"/>
<evidence type="ECO:0000256" key="2">
    <source>
        <dbReference type="ARBA" id="ARBA00022670"/>
    </source>
</evidence>
<dbReference type="SUPFAM" id="SSF50494">
    <property type="entry name" value="Trypsin-like serine proteases"/>
    <property type="match status" value="1"/>
</dbReference>
<evidence type="ECO:0000259" key="6">
    <source>
        <dbReference type="PROSITE" id="PS50106"/>
    </source>
</evidence>
<keyword evidence="4" id="KW-0720">Serine protease</keyword>
<dbReference type="InterPro" id="IPR001940">
    <property type="entry name" value="Peptidase_S1C"/>
</dbReference>
<organism evidence="7 8">
    <name type="scientific">Gracilimonas sediminicola</name>
    <dbReference type="NCBI Taxonomy" id="2952158"/>
    <lineage>
        <taxon>Bacteria</taxon>
        <taxon>Pseudomonadati</taxon>
        <taxon>Balneolota</taxon>
        <taxon>Balneolia</taxon>
        <taxon>Balneolales</taxon>
        <taxon>Balneolaceae</taxon>
        <taxon>Gracilimonas</taxon>
    </lineage>
</organism>
<protein>
    <submittedName>
        <fullName evidence="7">Trypsin-like peptidase domain-containing protein</fullName>
    </submittedName>
</protein>
<keyword evidence="5" id="KW-0812">Transmembrane</keyword>
<name>A0A9X2L572_9BACT</name>
<keyword evidence="2" id="KW-0645">Protease</keyword>
<dbReference type="PANTHER" id="PTHR43343">
    <property type="entry name" value="PEPTIDASE S12"/>
    <property type="match status" value="1"/>
</dbReference>
<keyword evidence="8" id="KW-1185">Reference proteome</keyword>
<comment type="similarity">
    <text evidence="1">Belongs to the peptidase S1C family.</text>
</comment>
<dbReference type="PRINTS" id="PR00834">
    <property type="entry name" value="PROTEASES2C"/>
</dbReference>
<dbReference type="Pfam" id="PF13365">
    <property type="entry name" value="Trypsin_2"/>
    <property type="match status" value="1"/>
</dbReference>
<dbReference type="GO" id="GO:0006508">
    <property type="term" value="P:proteolysis"/>
    <property type="evidence" value="ECO:0007669"/>
    <property type="project" value="UniProtKB-KW"/>
</dbReference>
<dbReference type="InterPro" id="IPR036034">
    <property type="entry name" value="PDZ_sf"/>
</dbReference>
<dbReference type="InterPro" id="IPR051201">
    <property type="entry name" value="Chloro_Bact_Ser_Proteases"/>
</dbReference>